<dbReference type="PANTHER" id="PTHR46652:SF3">
    <property type="entry name" value="LEUCINE-RICH REPEAT-CONTAINING PROTEIN 9"/>
    <property type="match status" value="1"/>
</dbReference>
<keyword evidence="4" id="KW-1185">Reference proteome</keyword>
<evidence type="ECO:0000256" key="1">
    <source>
        <dbReference type="ARBA" id="ARBA00022614"/>
    </source>
</evidence>
<dbReference type="InterPro" id="IPR001611">
    <property type="entry name" value="Leu-rich_rpt"/>
</dbReference>
<keyword evidence="1" id="KW-0433">Leucine-rich repeat</keyword>
<comment type="caution">
    <text evidence="3">The sequence shown here is derived from an EMBL/GenBank/DDBJ whole genome shotgun (WGS) entry which is preliminary data.</text>
</comment>
<evidence type="ECO:0000313" key="4">
    <source>
        <dbReference type="Proteomes" id="UP001642409"/>
    </source>
</evidence>
<name>A0ABP1HHE0_9EUKA</name>
<protein>
    <submittedName>
        <fullName evidence="3">Leucine-rich_repeat domain-containing protein</fullName>
    </submittedName>
</protein>
<dbReference type="InterPro" id="IPR032675">
    <property type="entry name" value="LRR_dom_sf"/>
</dbReference>
<accession>A0ABP1HHE0</accession>
<organism evidence="3 4">
    <name type="scientific">Hexamita inflata</name>
    <dbReference type="NCBI Taxonomy" id="28002"/>
    <lineage>
        <taxon>Eukaryota</taxon>
        <taxon>Metamonada</taxon>
        <taxon>Diplomonadida</taxon>
        <taxon>Hexamitidae</taxon>
        <taxon>Hexamitinae</taxon>
        <taxon>Hexamita</taxon>
    </lineage>
</organism>
<dbReference type="EMBL" id="CAXDID020000028">
    <property type="protein sequence ID" value="CAL5992369.1"/>
    <property type="molecule type" value="Genomic_DNA"/>
</dbReference>
<dbReference type="PANTHER" id="PTHR46652">
    <property type="entry name" value="LEUCINE-RICH REPEAT AND IQ DOMAIN-CONTAINING PROTEIN 1-RELATED"/>
    <property type="match status" value="1"/>
</dbReference>
<gene>
    <name evidence="3" type="ORF">HINF_LOCUS12551</name>
</gene>
<dbReference type="InterPro" id="IPR050836">
    <property type="entry name" value="SDS22/Internalin_LRR"/>
</dbReference>
<dbReference type="SUPFAM" id="SSF52058">
    <property type="entry name" value="L domain-like"/>
    <property type="match status" value="1"/>
</dbReference>
<proteinExistence type="predicted"/>
<sequence length="366" mass="42466">MNTNNINTNAESITMQSFQNQIENDSLSINRIPELTSLSLFDILRIKKLHIKNCRNLIPNMSNKTLTELYFENCTFIQEDVQPNEADFINFCKTNISFKQKNINYYQIMELFTSTKSDTRFEQMGQLRILAFNFCEIQYTNMLRPLVNLVELSMSGNKGLDIKFIQYQTNLTKLCLQYCSLSNLNALKTLSHLTDLNLDFNKGVNITHLQHLTQLTKVQLNCCSLINVDALQTLINLQYLSIKGNQIVYIQPLTELLQLSELKAANNNIVDIKTIEQHQNFYQFKFSDQQQPKEVQIKAADMARGVNYQIKRLGQLEQQQKKLQSQYRIIKLQISDCLQELGNNREQFSSKAVSLFQQLNTSENLQ</sequence>
<dbReference type="Gene3D" id="3.80.10.10">
    <property type="entry name" value="Ribonuclease Inhibitor"/>
    <property type="match status" value="1"/>
</dbReference>
<evidence type="ECO:0000313" key="3">
    <source>
        <dbReference type="EMBL" id="CAL5992369.1"/>
    </source>
</evidence>
<evidence type="ECO:0000256" key="2">
    <source>
        <dbReference type="ARBA" id="ARBA00022737"/>
    </source>
</evidence>
<reference evidence="3 4" key="1">
    <citation type="submission" date="2024-07" db="EMBL/GenBank/DDBJ databases">
        <authorList>
            <person name="Akdeniz Z."/>
        </authorList>
    </citation>
    <scope>NUCLEOTIDE SEQUENCE [LARGE SCALE GENOMIC DNA]</scope>
</reference>
<dbReference type="PROSITE" id="PS51450">
    <property type="entry name" value="LRR"/>
    <property type="match status" value="2"/>
</dbReference>
<keyword evidence="2" id="KW-0677">Repeat</keyword>
<dbReference type="Proteomes" id="UP001642409">
    <property type="component" value="Unassembled WGS sequence"/>
</dbReference>